<dbReference type="SUPFAM" id="SSF53062">
    <property type="entry name" value="PTS system fructose IIA component-like"/>
    <property type="match status" value="1"/>
</dbReference>
<evidence type="ECO:0000256" key="1">
    <source>
        <dbReference type="ARBA" id="ARBA00022679"/>
    </source>
</evidence>
<gene>
    <name evidence="3" type="ORF">HNQ61_001363</name>
</gene>
<accession>A0A841GXA6</accession>
<organism evidence="3 4">
    <name type="scientific">Longimicrobium terrae</name>
    <dbReference type="NCBI Taxonomy" id="1639882"/>
    <lineage>
        <taxon>Bacteria</taxon>
        <taxon>Pseudomonadati</taxon>
        <taxon>Gemmatimonadota</taxon>
        <taxon>Longimicrobiia</taxon>
        <taxon>Longimicrobiales</taxon>
        <taxon>Longimicrobiaceae</taxon>
        <taxon>Longimicrobium</taxon>
    </lineage>
</organism>
<evidence type="ECO:0000313" key="3">
    <source>
        <dbReference type="EMBL" id="MBB6069746.1"/>
    </source>
</evidence>
<dbReference type="PROSITE" id="PS51096">
    <property type="entry name" value="PTS_EIIA_TYPE_4"/>
    <property type="match status" value="1"/>
</dbReference>
<dbReference type="InterPro" id="IPR036662">
    <property type="entry name" value="PTS_EIIA_man-typ_sf"/>
</dbReference>
<dbReference type="InterPro" id="IPR051471">
    <property type="entry name" value="Bacterial_PTS_sugar_comp"/>
</dbReference>
<dbReference type="EMBL" id="JACHIA010000003">
    <property type="protein sequence ID" value="MBB6069746.1"/>
    <property type="molecule type" value="Genomic_DNA"/>
</dbReference>
<comment type="caution">
    <text evidence="3">The sequence shown here is derived from an EMBL/GenBank/DDBJ whole genome shotgun (WGS) entry which is preliminary data.</text>
</comment>
<keyword evidence="4" id="KW-1185">Reference proteome</keyword>
<name>A0A841GXA6_9BACT</name>
<dbReference type="Proteomes" id="UP000582837">
    <property type="component" value="Unassembled WGS sequence"/>
</dbReference>
<dbReference type="PANTHER" id="PTHR33799:SF1">
    <property type="entry name" value="PTS SYSTEM MANNOSE-SPECIFIC EIIAB COMPONENT-RELATED"/>
    <property type="match status" value="1"/>
</dbReference>
<dbReference type="GO" id="GO:0016020">
    <property type="term" value="C:membrane"/>
    <property type="evidence" value="ECO:0007669"/>
    <property type="project" value="InterPro"/>
</dbReference>
<dbReference type="Gene3D" id="3.40.50.510">
    <property type="entry name" value="Phosphotransferase system, mannose-type IIA component"/>
    <property type="match status" value="1"/>
</dbReference>
<reference evidence="3 4" key="1">
    <citation type="submission" date="2020-08" db="EMBL/GenBank/DDBJ databases">
        <title>Genomic Encyclopedia of Type Strains, Phase IV (KMG-IV): sequencing the most valuable type-strain genomes for metagenomic binning, comparative biology and taxonomic classification.</title>
        <authorList>
            <person name="Goeker M."/>
        </authorList>
    </citation>
    <scope>NUCLEOTIDE SEQUENCE [LARGE SCALE GENOMIC DNA]</scope>
    <source>
        <strain evidence="3 4">DSM 29007</strain>
    </source>
</reference>
<keyword evidence="1 3" id="KW-0808">Transferase</keyword>
<evidence type="ECO:0000259" key="2">
    <source>
        <dbReference type="PROSITE" id="PS51096"/>
    </source>
</evidence>
<dbReference type="GO" id="GO:0016740">
    <property type="term" value="F:transferase activity"/>
    <property type="evidence" value="ECO:0007669"/>
    <property type="project" value="UniProtKB-KW"/>
</dbReference>
<sequence>MSEPVRGLVVSHASLAQGLVQSVRQIAGADEDALTAVSNEGCGPESLQRNVLAALGDGPGIIFTDLPSGSCAFAARRLSVDRAATAVVCGVNLPMLLDFVFHRDLPLPELVDRLVAKGQAAITGQCRESAVHADRAASR</sequence>
<feature type="domain" description="PTS EIIA type-4" evidence="2">
    <location>
        <begin position="4"/>
        <end position="122"/>
    </location>
</feature>
<dbReference type="RefSeq" id="WP_170036124.1">
    <property type="nucleotide sequence ID" value="NZ_JABDTL010000002.1"/>
</dbReference>
<dbReference type="Pfam" id="PF03610">
    <property type="entry name" value="EIIA-man"/>
    <property type="match status" value="1"/>
</dbReference>
<dbReference type="AlphaFoldDB" id="A0A841GXA6"/>
<evidence type="ECO:0000313" key="4">
    <source>
        <dbReference type="Proteomes" id="UP000582837"/>
    </source>
</evidence>
<dbReference type="InterPro" id="IPR004701">
    <property type="entry name" value="PTS_EIIA_man-typ"/>
</dbReference>
<proteinExistence type="predicted"/>
<dbReference type="GO" id="GO:0009401">
    <property type="term" value="P:phosphoenolpyruvate-dependent sugar phosphotransferase system"/>
    <property type="evidence" value="ECO:0007669"/>
    <property type="project" value="InterPro"/>
</dbReference>
<protein>
    <submittedName>
        <fullName evidence="3">Mannose/fructose-specific phosphotransferase system component IIA</fullName>
    </submittedName>
</protein>
<dbReference type="PANTHER" id="PTHR33799">
    <property type="entry name" value="PTS PERMEASE-RELATED-RELATED"/>
    <property type="match status" value="1"/>
</dbReference>